<sequence length="338" mass="36905">MPRNHTTSTSQPVTPPPPILPTSLEAKLVVLGSQGVGKTSLVNRFISPSTILSPPSSSSPLIAPQSTIGASFHTKRVLDPDTATTVRLQIWDTAGQERFRSISRLYYRNANAGLLCYDITNEASWEDMKGWLRELKAQCGDPSGNGEGLVIHVVGTKSDIVAEDPSTRKVPFEKTIAYVAEQLYPSQASTPPPTTGAFVPQLQQQQHSMGVLQSPDSKRSSGFWGQDVGWDSCHEVNAKDGEGIEEVFRVIARKLVEQRNQRIEREEKELLTRTPGYDGPGSDYFSSRGNGDGSGSFRVGMGDKRRSWLGLPTGLTIGEAGEQVYEPRESAKRKGKCC</sequence>
<comment type="caution">
    <text evidence="4">The sequence shown here is derived from an EMBL/GenBank/DDBJ whole genome shotgun (WGS) entry which is preliminary data.</text>
</comment>
<dbReference type="Gene3D" id="3.40.50.300">
    <property type="entry name" value="P-loop containing nucleotide triphosphate hydrolases"/>
    <property type="match status" value="1"/>
</dbReference>
<dbReference type="Pfam" id="PF00071">
    <property type="entry name" value="Ras"/>
    <property type="match status" value="1"/>
</dbReference>
<dbReference type="AlphaFoldDB" id="A0A8H7E3W7"/>
<evidence type="ECO:0008006" key="6">
    <source>
        <dbReference type="Google" id="ProtNLM"/>
    </source>
</evidence>
<dbReference type="SUPFAM" id="SSF52540">
    <property type="entry name" value="P-loop containing nucleoside triphosphate hydrolases"/>
    <property type="match status" value="1"/>
</dbReference>
<dbReference type="InterPro" id="IPR001806">
    <property type="entry name" value="Small_GTPase"/>
</dbReference>
<dbReference type="SMART" id="SM00175">
    <property type="entry name" value="RAB"/>
    <property type="match status" value="1"/>
</dbReference>
<reference evidence="4" key="1">
    <citation type="submission" date="2020-02" db="EMBL/GenBank/DDBJ databases">
        <authorList>
            <person name="Palmer J.M."/>
        </authorList>
    </citation>
    <scope>NUCLEOTIDE SEQUENCE</scope>
    <source>
        <strain evidence="4">EPUS1.4</strain>
        <tissue evidence="4">Thallus</tissue>
    </source>
</reference>
<keyword evidence="1" id="KW-0547">Nucleotide-binding</keyword>
<proteinExistence type="predicted"/>
<dbReference type="PROSITE" id="PS51420">
    <property type="entry name" value="RHO"/>
    <property type="match status" value="1"/>
</dbReference>
<dbReference type="PROSITE" id="PS51419">
    <property type="entry name" value="RAB"/>
    <property type="match status" value="1"/>
</dbReference>
<dbReference type="Proteomes" id="UP000606974">
    <property type="component" value="Unassembled WGS sequence"/>
</dbReference>
<accession>A0A8H7E3W7</accession>
<keyword evidence="2" id="KW-0342">GTP-binding</keyword>
<name>A0A8H7E3W7_9EURO</name>
<feature type="region of interest" description="Disordered" evidence="3">
    <location>
        <begin position="271"/>
        <end position="292"/>
    </location>
</feature>
<keyword evidence="5" id="KW-1185">Reference proteome</keyword>
<dbReference type="OrthoDB" id="25896at2759"/>
<gene>
    <name evidence="4" type="ORF">GJ744_007612</name>
</gene>
<dbReference type="SMART" id="SM00173">
    <property type="entry name" value="RAS"/>
    <property type="match status" value="1"/>
</dbReference>
<evidence type="ECO:0000256" key="2">
    <source>
        <dbReference type="ARBA" id="ARBA00023134"/>
    </source>
</evidence>
<dbReference type="InterPro" id="IPR005225">
    <property type="entry name" value="Small_GTP-bd"/>
</dbReference>
<organism evidence="4 5">
    <name type="scientific">Endocarpon pusillum</name>
    <dbReference type="NCBI Taxonomy" id="364733"/>
    <lineage>
        <taxon>Eukaryota</taxon>
        <taxon>Fungi</taxon>
        <taxon>Dikarya</taxon>
        <taxon>Ascomycota</taxon>
        <taxon>Pezizomycotina</taxon>
        <taxon>Eurotiomycetes</taxon>
        <taxon>Chaetothyriomycetidae</taxon>
        <taxon>Verrucariales</taxon>
        <taxon>Verrucariaceae</taxon>
        <taxon>Endocarpon</taxon>
    </lineage>
</organism>
<dbReference type="PROSITE" id="PS51421">
    <property type="entry name" value="RAS"/>
    <property type="match status" value="1"/>
</dbReference>
<dbReference type="EMBL" id="JAACFV010000039">
    <property type="protein sequence ID" value="KAF7509574.1"/>
    <property type="molecule type" value="Genomic_DNA"/>
</dbReference>
<dbReference type="PANTHER" id="PTHR24073">
    <property type="entry name" value="DRAB5-RELATED"/>
    <property type="match status" value="1"/>
</dbReference>
<dbReference type="PRINTS" id="PR00449">
    <property type="entry name" value="RASTRNSFRMNG"/>
</dbReference>
<dbReference type="InterPro" id="IPR027417">
    <property type="entry name" value="P-loop_NTPase"/>
</dbReference>
<dbReference type="SMART" id="SM00174">
    <property type="entry name" value="RHO"/>
    <property type="match status" value="1"/>
</dbReference>
<evidence type="ECO:0000313" key="4">
    <source>
        <dbReference type="EMBL" id="KAF7509574.1"/>
    </source>
</evidence>
<dbReference type="CDD" id="cd00154">
    <property type="entry name" value="Rab"/>
    <property type="match status" value="1"/>
</dbReference>
<evidence type="ECO:0000256" key="3">
    <source>
        <dbReference type="SAM" id="MobiDB-lite"/>
    </source>
</evidence>
<dbReference type="GO" id="GO:0005525">
    <property type="term" value="F:GTP binding"/>
    <property type="evidence" value="ECO:0007669"/>
    <property type="project" value="UniProtKB-KW"/>
</dbReference>
<evidence type="ECO:0000256" key="1">
    <source>
        <dbReference type="ARBA" id="ARBA00022741"/>
    </source>
</evidence>
<evidence type="ECO:0000313" key="5">
    <source>
        <dbReference type="Proteomes" id="UP000606974"/>
    </source>
</evidence>
<dbReference type="NCBIfam" id="TIGR00231">
    <property type="entry name" value="small_GTP"/>
    <property type="match status" value="1"/>
</dbReference>
<dbReference type="FunFam" id="3.40.50.300:FF:001447">
    <property type="entry name" value="Ras-related protein Rab-1B"/>
    <property type="match status" value="1"/>
</dbReference>
<dbReference type="GO" id="GO:0003924">
    <property type="term" value="F:GTPase activity"/>
    <property type="evidence" value="ECO:0007669"/>
    <property type="project" value="InterPro"/>
</dbReference>
<protein>
    <recommendedName>
        <fullName evidence="6">Ras-like GTP-binding protein RYL2</fullName>
    </recommendedName>
</protein>